<dbReference type="ExpressionAtlas" id="M1C156">
    <property type="expression patterns" value="baseline and differential"/>
</dbReference>
<dbReference type="Gramene" id="PGSC0003DMT400057480">
    <property type="protein sequence ID" value="PGSC0003DMT400057480"/>
    <property type="gene ID" value="PGSC0003DMG402022316"/>
</dbReference>
<dbReference type="EnsemblPlants" id="PGSC0003DMT400057480">
    <property type="protein sequence ID" value="PGSC0003DMT400057480"/>
    <property type="gene ID" value="PGSC0003DMG402022316"/>
</dbReference>
<evidence type="ECO:0000313" key="1">
    <source>
        <dbReference type="EnsemblPlants" id="PGSC0003DMT400057480"/>
    </source>
</evidence>
<dbReference type="Gene3D" id="3.80.10.10">
    <property type="entry name" value="Ribonuclease Inhibitor"/>
    <property type="match status" value="1"/>
</dbReference>
<accession>M1C156</accession>
<dbReference type="AlphaFoldDB" id="M1C156"/>
<dbReference type="SUPFAM" id="SSF52047">
    <property type="entry name" value="RNI-like"/>
    <property type="match status" value="1"/>
</dbReference>
<dbReference type="InterPro" id="IPR032675">
    <property type="entry name" value="LRR_dom_sf"/>
</dbReference>
<keyword evidence="2" id="KW-1185">Reference proteome</keyword>
<reference evidence="1" key="2">
    <citation type="submission" date="2015-06" db="UniProtKB">
        <authorList>
            <consortium name="EnsemblPlants"/>
        </authorList>
    </citation>
    <scope>IDENTIFICATION</scope>
    <source>
        <strain evidence="1">DM1-3 516 R44</strain>
    </source>
</reference>
<evidence type="ECO:0000313" key="2">
    <source>
        <dbReference type="Proteomes" id="UP000011115"/>
    </source>
</evidence>
<sequence>MDKTKSPEVVAGVIHNAFFQASVLAIMKKKPPSLVSLCLGVIGRHFEDIIEDLAEIAAIPSTMKMALVAIARRRRLLNDDVIVALADSSWKILDLSGSEVSDFGLSQVVKTCKHLQAVDIRCCILIISFVEGFFVFRNNMHVRKDLLV</sequence>
<name>M1C156_SOLTU</name>
<reference evidence="2" key="1">
    <citation type="journal article" date="2011" name="Nature">
        <title>Genome sequence and analysis of the tuber crop potato.</title>
        <authorList>
            <consortium name="The Potato Genome Sequencing Consortium"/>
        </authorList>
    </citation>
    <scope>NUCLEOTIDE SEQUENCE [LARGE SCALE GENOMIC DNA]</scope>
    <source>
        <strain evidence="2">cv. DM1-3 516 R44</strain>
    </source>
</reference>
<dbReference type="Proteomes" id="UP000011115">
    <property type="component" value="Unassembled WGS sequence"/>
</dbReference>
<gene>
    <name evidence="1" type="primary">LOC102580276</name>
</gene>
<dbReference type="HOGENOM" id="CLU_1762024_0_0_1"/>
<organism evidence="1 2">
    <name type="scientific">Solanum tuberosum</name>
    <name type="common">Potato</name>
    <dbReference type="NCBI Taxonomy" id="4113"/>
    <lineage>
        <taxon>Eukaryota</taxon>
        <taxon>Viridiplantae</taxon>
        <taxon>Streptophyta</taxon>
        <taxon>Embryophyta</taxon>
        <taxon>Tracheophyta</taxon>
        <taxon>Spermatophyta</taxon>
        <taxon>Magnoliopsida</taxon>
        <taxon>eudicotyledons</taxon>
        <taxon>Gunneridae</taxon>
        <taxon>Pentapetalae</taxon>
        <taxon>asterids</taxon>
        <taxon>lamiids</taxon>
        <taxon>Solanales</taxon>
        <taxon>Solanaceae</taxon>
        <taxon>Solanoideae</taxon>
        <taxon>Solaneae</taxon>
        <taxon>Solanum</taxon>
    </lineage>
</organism>
<protein>
    <submittedName>
        <fullName evidence="1">Uncharacterized protein</fullName>
    </submittedName>
</protein>
<proteinExistence type="predicted"/>
<dbReference type="OrthoDB" id="10257471at2759"/>